<dbReference type="Pfam" id="PF02940">
    <property type="entry name" value="mRNA_triPase"/>
    <property type="match status" value="1"/>
</dbReference>
<dbReference type="InterPro" id="IPR037009">
    <property type="entry name" value="mRNA_triPase_Cet1_sf"/>
</dbReference>
<dbReference type="EMBL" id="HACM01004196">
    <property type="protein sequence ID" value="CRZ04638.1"/>
    <property type="molecule type" value="Transcribed_RNA"/>
</dbReference>
<evidence type="ECO:0000256" key="8">
    <source>
        <dbReference type="ARBA" id="ARBA00047740"/>
    </source>
</evidence>
<accession>A0A0H5QRI2</accession>
<dbReference type="SUPFAM" id="SSF55154">
    <property type="entry name" value="CYTH-like phosphatases"/>
    <property type="match status" value="1"/>
</dbReference>
<organism evidence="11">
    <name type="scientific">Spongospora subterranea</name>
    <dbReference type="NCBI Taxonomy" id="70186"/>
    <lineage>
        <taxon>Eukaryota</taxon>
        <taxon>Sar</taxon>
        <taxon>Rhizaria</taxon>
        <taxon>Endomyxa</taxon>
        <taxon>Phytomyxea</taxon>
        <taxon>Plasmodiophorida</taxon>
        <taxon>Plasmodiophoridae</taxon>
        <taxon>Spongospora</taxon>
    </lineage>
</organism>
<dbReference type="AlphaFoldDB" id="A0A0H5QRI2"/>
<sequence>MTCCLWKTLVSSLCLARQLLRPPIYLLPPLMQRPRRCLPLLRMVPDRHLHQQPYQDIVPSIGSISVDFLYTLIQYYPFIAFYRHISFTLTSRYCLRAFGNVYVVFCGRTDVYFFCLSLCFVLQNNHDLQFEGKVGLICNKNSRLNLGVMGTTPLRSGYFETLPDVSLNFVPGVSEEQFQRLLRILTQWSNAEHVRYGIKYRHSVELDHFHEDRVRTSINEKTQQPLRHVKKSSLGHLDIHVPSSQYDIRFSANTEVPCDPSSSRCIRIRRKDRRSYAFAAWSLDLTEITTFVQVHEGVGVGRPTTTYEVELEIIDNHRIVDLFEKEQLDALIEICHAWLNNLYACSRLVDPNFRWPRSAAATVQSSNKRPRVQ</sequence>
<evidence type="ECO:0000256" key="4">
    <source>
        <dbReference type="ARBA" id="ARBA00022664"/>
    </source>
</evidence>
<keyword evidence="4" id="KW-0507">mRNA processing</keyword>
<dbReference type="InterPro" id="IPR033469">
    <property type="entry name" value="CYTH-like_dom_sf"/>
</dbReference>
<evidence type="ECO:0000256" key="5">
    <source>
        <dbReference type="ARBA" id="ARBA00022801"/>
    </source>
</evidence>
<feature type="signal peptide" evidence="9">
    <location>
        <begin position="1"/>
        <end position="16"/>
    </location>
</feature>
<comment type="subcellular location">
    <subcellularLocation>
        <location evidence="2">Nucleus</location>
    </subcellularLocation>
</comment>
<dbReference type="PANTHER" id="PTHR28118">
    <property type="entry name" value="POLYNUCLEOTIDE 5'-TRIPHOSPHATASE-RELATED"/>
    <property type="match status" value="1"/>
</dbReference>
<dbReference type="InterPro" id="IPR040343">
    <property type="entry name" value="Cet1/Ctl1"/>
</dbReference>
<evidence type="ECO:0000256" key="9">
    <source>
        <dbReference type="SAM" id="SignalP"/>
    </source>
</evidence>
<dbReference type="GO" id="GO:0005634">
    <property type="term" value="C:nucleus"/>
    <property type="evidence" value="ECO:0007669"/>
    <property type="project" value="UniProtKB-SubCell"/>
</dbReference>
<dbReference type="GO" id="GO:0140818">
    <property type="term" value="F:mRNA 5'-triphosphate monophosphatase activity"/>
    <property type="evidence" value="ECO:0007669"/>
    <property type="project" value="UniProtKB-EC"/>
</dbReference>
<evidence type="ECO:0000256" key="2">
    <source>
        <dbReference type="ARBA" id="ARBA00004123"/>
    </source>
</evidence>
<evidence type="ECO:0000256" key="6">
    <source>
        <dbReference type="ARBA" id="ARBA00023242"/>
    </source>
</evidence>
<keyword evidence="6" id="KW-0539">Nucleus</keyword>
<evidence type="ECO:0000313" key="11">
    <source>
        <dbReference type="EMBL" id="CRZ04638.1"/>
    </source>
</evidence>
<dbReference type="GO" id="GO:0004651">
    <property type="term" value="F:polynucleotide 5'-phosphatase activity"/>
    <property type="evidence" value="ECO:0007669"/>
    <property type="project" value="InterPro"/>
</dbReference>
<dbReference type="InterPro" id="IPR004206">
    <property type="entry name" value="mRNA_triPase_Cet1"/>
</dbReference>
<dbReference type="CDD" id="cd07470">
    <property type="entry name" value="CYTH-like_mRNA_RTPase"/>
    <property type="match status" value="1"/>
</dbReference>
<comment type="catalytic activity">
    <reaction evidence="8">
        <text>a 5'-end triphospho-ribonucleoside in mRNA + H2O = a 5'-end diphospho-ribonucleoside in mRNA + phosphate + H(+)</text>
        <dbReference type="Rhea" id="RHEA:67004"/>
        <dbReference type="Rhea" id="RHEA-COMP:17164"/>
        <dbReference type="Rhea" id="RHEA-COMP:17165"/>
        <dbReference type="ChEBI" id="CHEBI:15377"/>
        <dbReference type="ChEBI" id="CHEBI:15378"/>
        <dbReference type="ChEBI" id="CHEBI:43474"/>
        <dbReference type="ChEBI" id="CHEBI:167616"/>
        <dbReference type="ChEBI" id="CHEBI:167618"/>
        <dbReference type="EC" id="3.6.1.74"/>
    </reaction>
    <physiologicalReaction direction="left-to-right" evidence="8">
        <dbReference type="Rhea" id="RHEA:67005"/>
    </physiologicalReaction>
</comment>
<dbReference type="PANTHER" id="PTHR28118:SF1">
    <property type="entry name" value="POLYNUCLEOTIDE 5'-TRIPHOSPHATASE CTL1-RELATED"/>
    <property type="match status" value="1"/>
</dbReference>
<feature type="chain" id="PRO_5005222905" description="mRNA 5'-phosphatase" evidence="9">
    <location>
        <begin position="17"/>
        <end position="373"/>
    </location>
</feature>
<name>A0A0H5QRI2_9EUKA</name>
<evidence type="ECO:0000256" key="1">
    <source>
        <dbReference type="ARBA" id="ARBA00001946"/>
    </source>
</evidence>
<proteinExistence type="inferred from homology"/>
<dbReference type="GO" id="GO:0006397">
    <property type="term" value="P:mRNA processing"/>
    <property type="evidence" value="ECO:0007669"/>
    <property type="project" value="UniProtKB-KW"/>
</dbReference>
<evidence type="ECO:0000259" key="10">
    <source>
        <dbReference type="Pfam" id="PF02940"/>
    </source>
</evidence>
<keyword evidence="9" id="KW-0732">Signal</keyword>
<dbReference type="Gene3D" id="3.20.100.10">
    <property type="entry name" value="mRNA triphosphatase Cet1-like"/>
    <property type="match status" value="1"/>
</dbReference>
<protein>
    <recommendedName>
        <fullName evidence="7">mRNA 5'-phosphatase</fullName>
        <ecNumber evidence="7">3.6.1.74</ecNumber>
    </recommendedName>
</protein>
<evidence type="ECO:0000256" key="3">
    <source>
        <dbReference type="ARBA" id="ARBA00006345"/>
    </source>
</evidence>
<comment type="cofactor">
    <cofactor evidence="1">
        <name>Mg(2+)</name>
        <dbReference type="ChEBI" id="CHEBI:18420"/>
    </cofactor>
</comment>
<feature type="domain" description="mRNA triphosphatase Cet1-like" evidence="10">
    <location>
        <begin position="128"/>
        <end position="313"/>
    </location>
</feature>
<comment type="similarity">
    <text evidence="3">Belongs to the fungal TPase family.</text>
</comment>
<dbReference type="EC" id="3.6.1.74" evidence="7"/>
<reference evidence="11" key="1">
    <citation type="submission" date="2015-04" db="EMBL/GenBank/DDBJ databases">
        <title>The genome sequence of the plant pathogenic Rhizarian Plasmodiophora brassicae reveals insights in its biotrophic life cycle and the origin of chitin synthesis.</title>
        <authorList>
            <person name="Schwelm A."/>
            <person name="Fogelqvist J."/>
            <person name="Knaust A."/>
            <person name="Julke S."/>
            <person name="Lilja T."/>
            <person name="Dhandapani V."/>
            <person name="Bonilla-Rosso G."/>
            <person name="Karlsson M."/>
            <person name="Shevchenko A."/>
            <person name="Choi S.R."/>
            <person name="Kim H.G."/>
            <person name="Park J.Y."/>
            <person name="Lim Y.P."/>
            <person name="Ludwig-Muller J."/>
            <person name="Dixelius C."/>
        </authorList>
    </citation>
    <scope>NUCLEOTIDE SEQUENCE</scope>
    <source>
        <tissue evidence="11">Potato root galls</tissue>
    </source>
</reference>
<evidence type="ECO:0000256" key="7">
    <source>
        <dbReference type="ARBA" id="ARBA00035028"/>
    </source>
</evidence>
<keyword evidence="5" id="KW-0378">Hydrolase</keyword>